<organism evidence="2 3">
    <name type="scientific">Exophiala viscosa</name>
    <dbReference type="NCBI Taxonomy" id="2486360"/>
    <lineage>
        <taxon>Eukaryota</taxon>
        <taxon>Fungi</taxon>
        <taxon>Dikarya</taxon>
        <taxon>Ascomycota</taxon>
        <taxon>Pezizomycotina</taxon>
        <taxon>Eurotiomycetes</taxon>
        <taxon>Chaetothyriomycetidae</taxon>
        <taxon>Chaetothyriales</taxon>
        <taxon>Herpotrichiellaceae</taxon>
        <taxon>Exophiala</taxon>
    </lineage>
</organism>
<keyword evidence="1" id="KW-0472">Membrane</keyword>
<evidence type="ECO:0000313" key="3">
    <source>
        <dbReference type="Proteomes" id="UP001203852"/>
    </source>
</evidence>
<dbReference type="EMBL" id="MU404362">
    <property type="protein sequence ID" value="KAI1608888.1"/>
    <property type="molecule type" value="Genomic_DNA"/>
</dbReference>
<proteinExistence type="predicted"/>
<keyword evidence="3" id="KW-1185">Reference proteome</keyword>
<sequence>MMVAFRKSLELLTLLGGTVLIVLIPVVTIILVINKVDQQHYDSLDIFYGYLERSEETSQQRLNLARLAKMDDKELETFAAAAAKEMKKRRKHANHEDLPES</sequence>
<gene>
    <name evidence="2" type="ORF">EDD36DRAFT_469206</name>
</gene>
<accession>A0AAN6I979</accession>
<protein>
    <submittedName>
        <fullName evidence="2">Uncharacterized protein</fullName>
    </submittedName>
</protein>
<dbReference type="AlphaFoldDB" id="A0AAN6I979"/>
<keyword evidence="1" id="KW-0812">Transmembrane</keyword>
<reference evidence="2" key="1">
    <citation type="journal article" date="2022" name="bioRxiv">
        <title>Deciphering the potential niche of two novel black yeast fungi from a biological soil crust based on their genomes, phenotypes, and melanin regulation.</title>
        <authorList>
            <consortium name="DOE Joint Genome Institute"/>
            <person name="Carr E.C."/>
            <person name="Barton Q."/>
            <person name="Grambo S."/>
            <person name="Sullivan M."/>
            <person name="Renfro C.M."/>
            <person name="Kuo A."/>
            <person name="Pangilinan J."/>
            <person name="Lipzen A."/>
            <person name="Keymanesh K."/>
            <person name="Savage E."/>
            <person name="Barry K."/>
            <person name="Grigoriev I.V."/>
            <person name="Riekhof W.R."/>
            <person name="Harris S.S."/>
        </authorList>
    </citation>
    <scope>NUCLEOTIDE SEQUENCE</scope>
    <source>
        <strain evidence="2">JF 03-4F</strain>
    </source>
</reference>
<dbReference type="Proteomes" id="UP001203852">
    <property type="component" value="Unassembled WGS sequence"/>
</dbReference>
<evidence type="ECO:0000313" key="2">
    <source>
        <dbReference type="EMBL" id="KAI1608888.1"/>
    </source>
</evidence>
<evidence type="ECO:0000256" key="1">
    <source>
        <dbReference type="SAM" id="Phobius"/>
    </source>
</evidence>
<name>A0AAN6I979_9EURO</name>
<feature type="transmembrane region" description="Helical" evidence="1">
    <location>
        <begin position="12"/>
        <end position="33"/>
    </location>
</feature>
<keyword evidence="1" id="KW-1133">Transmembrane helix</keyword>
<comment type="caution">
    <text evidence="2">The sequence shown here is derived from an EMBL/GenBank/DDBJ whole genome shotgun (WGS) entry which is preliminary data.</text>
</comment>